<proteinExistence type="predicted"/>
<reference evidence="2 3" key="1">
    <citation type="submission" date="2017-08" db="EMBL/GenBank/DDBJ databases">
        <title>Complete genome sequence of Mucilaginibacter sp. strain BJC16-A31.</title>
        <authorList>
            <consortium name="Henan University of Science and Technology"/>
            <person name="You X."/>
        </authorList>
    </citation>
    <scope>NUCLEOTIDE SEQUENCE [LARGE SCALE GENOMIC DNA]</scope>
    <source>
        <strain evidence="2 3">BJC16-A31</strain>
    </source>
</reference>
<name>A0A223NRC9_9SPHI</name>
<dbReference type="AlphaFoldDB" id="A0A223NRC9"/>
<dbReference type="EMBL" id="CP022743">
    <property type="protein sequence ID" value="ASU32469.1"/>
    <property type="molecule type" value="Genomic_DNA"/>
</dbReference>
<gene>
    <name evidence="2" type="ORF">MuYL_0566</name>
</gene>
<sequence length="368" mass="40470">MANSHVNNTMKLKFNLLLAAATVILAFGCKTKSADSGLTLSPEAGTSYKTGDVVAVQAHFPADLKPDSVVYLLDSVRLGSKKDTSVFSLKTDSLAVGPRIITAKVYTGGKSQDASTNIALMPAKAPDEYTFKVEKVYPHDTSSFTEGLVFKDGVFYESAGGYLDPPQGSPKDQQSSLRKVDLATGKPLQKVMVSPKIFAEGIAIVGDKLLQLTYHEKIGLVYDKKTFKQLSTFPNNVGVEGWGMCFDGKKLYMDDSTNRIWFLDKDTYRQTGFIDVFDNKGAVNEINELEYIDGKIYANIWKTDTIIAIDPKTGTVLQRIDLGGLYPVTKRNEGADVMNGIAYDAATKRIFITGKKWDKLFQVSFVKK</sequence>
<evidence type="ECO:0000313" key="2">
    <source>
        <dbReference type="EMBL" id="ASU32469.1"/>
    </source>
</evidence>
<keyword evidence="1" id="KW-0732">Signal</keyword>
<dbReference type="InterPro" id="IPR007788">
    <property type="entry name" value="QCT"/>
</dbReference>
<dbReference type="PANTHER" id="PTHR31270:SF1">
    <property type="entry name" value="GLUTAMINYL-PEPTIDE CYCLOTRANSFERASE"/>
    <property type="match status" value="1"/>
</dbReference>
<dbReference type="KEGG" id="muc:MuYL_0566"/>
<evidence type="ECO:0000313" key="3">
    <source>
        <dbReference type="Proteomes" id="UP000215002"/>
    </source>
</evidence>
<protein>
    <submittedName>
        <fullName evidence="2">Glutamine cyclotransferase</fullName>
    </submittedName>
</protein>
<dbReference type="SUPFAM" id="SSF63825">
    <property type="entry name" value="YWTD domain"/>
    <property type="match status" value="1"/>
</dbReference>
<feature type="signal peptide" evidence="1">
    <location>
        <begin position="1"/>
        <end position="26"/>
    </location>
</feature>
<dbReference type="GO" id="GO:0016603">
    <property type="term" value="F:glutaminyl-peptide cyclotransferase activity"/>
    <property type="evidence" value="ECO:0007669"/>
    <property type="project" value="InterPro"/>
</dbReference>
<keyword evidence="2" id="KW-0808">Transferase</keyword>
<evidence type="ECO:0000256" key="1">
    <source>
        <dbReference type="SAM" id="SignalP"/>
    </source>
</evidence>
<dbReference type="Proteomes" id="UP000215002">
    <property type="component" value="Chromosome"/>
</dbReference>
<dbReference type="Pfam" id="PF05096">
    <property type="entry name" value="Glu_cyclase_2"/>
    <property type="match status" value="1"/>
</dbReference>
<feature type="chain" id="PRO_5012668688" evidence="1">
    <location>
        <begin position="27"/>
        <end position="368"/>
    </location>
</feature>
<organism evidence="2 3">
    <name type="scientific">Mucilaginibacter xinganensis</name>
    <dbReference type="NCBI Taxonomy" id="1234841"/>
    <lineage>
        <taxon>Bacteria</taxon>
        <taxon>Pseudomonadati</taxon>
        <taxon>Bacteroidota</taxon>
        <taxon>Sphingobacteriia</taxon>
        <taxon>Sphingobacteriales</taxon>
        <taxon>Sphingobacteriaceae</taxon>
        <taxon>Mucilaginibacter</taxon>
    </lineage>
</organism>
<dbReference type="Gene3D" id="2.130.10.10">
    <property type="entry name" value="YVTN repeat-like/Quinoprotein amine dehydrogenase"/>
    <property type="match status" value="1"/>
</dbReference>
<dbReference type="PANTHER" id="PTHR31270">
    <property type="entry name" value="GLUTAMINYL-PEPTIDE CYCLOTRANSFERASE"/>
    <property type="match status" value="1"/>
</dbReference>
<keyword evidence="3" id="KW-1185">Reference proteome</keyword>
<accession>A0A223NRC9</accession>
<dbReference type="InterPro" id="IPR015943">
    <property type="entry name" value="WD40/YVTN_repeat-like_dom_sf"/>
</dbReference>